<dbReference type="STRING" id="79200.A0A165ZIQ5"/>
<proteinExistence type="predicted"/>
<protein>
    <recommendedName>
        <fullName evidence="1">Thioredoxin domain-containing protein</fullName>
    </recommendedName>
</protein>
<reference evidence="2" key="1">
    <citation type="journal article" date="2016" name="Nat. Genet.">
        <title>A high-quality carrot genome assembly provides new insights into carotenoid accumulation and asterid genome evolution.</title>
        <authorList>
            <person name="Iorizzo M."/>
            <person name="Ellison S."/>
            <person name="Senalik D."/>
            <person name="Zeng P."/>
            <person name="Satapoomin P."/>
            <person name="Huang J."/>
            <person name="Bowman M."/>
            <person name="Iovene M."/>
            <person name="Sanseverino W."/>
            <person name="Cavagnaro P."/>
            <person name="Yildiz M."/>
            <person name="Macko-Podgorni A."/>
            <person name="Moranska E."/>
            <person name="Grzebelus E."/>
            <person name="Grzebelus D."/>
            <person name="Ashrafi H."/>
            <person name="Zheng Z."/>
            <person name="Cheng S."/>
            <person name="Spooner D."/>
            <person name="Van Deynze A."/>
            <person name="Simon P."/>
        </authorList>
    </citation>
    <scope>NUCLEOTIDE SEQUENCE [LARGE SCALE GENOMIC DNA]</scope>
    <source>
        <tissue evidence="2">Leaf</tissue>
    </source>
</reference>
<organism evidence="2">
    <name type="scientific">Daucus carota subsp. sativus</name>
    <name type="common">Carrot</name>
    <dbReference type="NCBI Taxonomy" id="79200"/>
    <lineage>
        <taxon>Eukaryota</taxon>
        <taxon>Viridiplantae</taxon>
        <taxon>Streptophyta</taxon>
        <taxon>Embryophyta</taxon>
        <taxon>Tracheophyta</taxon>
        <taxon>Spermatophyta</taxon>
        <taxon>Magnoliopsida</taxon>
        <taxon>eudicotyledons</taxon>
        <taxon>Gunneridae</taxon>
        <taxon>Pentapetalae</taxon>
        <taxon>asterids</taxon>
        <taxon>campanulids</taxon>
        <taxon>Apiales</taxon>
        <taxon>Apiaceae</taxon>
        <taxon>Apioideae</taxon>
        <taxon>Scandiceae</taxon>
        <taxon>Daucinae</taxon>
        <taxon>Daucus</taxon>
        <taxon>Daucus sect. Daucus</taxon>
    </lineage>
</organism>
<comment type="caution">
    <text evidence="2">The sequence shown here is derived from an EMBL/GenBank/DDBJ whole genome shotgun (WGS) entry which is preliminary data.</text>
</comment>
<sequence length="108" mass="12007">MVRHNMNKPGTTLTNSAILAEFAKKMPHVIFLKVDVDELEAVSKEYEVEAMPTFVLIKEGQILDRVDGAKKDELQITIIKHAGAWVGTSCKLGSNFHLAMDYTSFLVA</sequence>
<dbReference type="InterPro" id="IPR050620">
    <property type="entry name" value="Thioredoxin_H-type-like"/>
</dbReference>
<dbReference type="InterPro" id="IPR036249">
    <property type="entry name" value="Thioredoxin-like_sf"/>
</dbReference>
<dbReference type="InterPro" id="IPR013766">
    <property type="entry name" value="Thioredoxin_domain"/>
</dbReference>
<feature type="domain" description="Thioredoxin" evidence="1">
    <location>
        <begin position="19"/>
        <end position="78"/>
    </location>
</feature>
<dbReference type="Gene3D" id="3.40.30.10">
    <property type="entry name" value="Glutaredoxin"/>
    <property type="match status" value="1"/>
</dbReference>
<evidence type="ECO:0000259" key="1">
    <source>
        <dbReference type="Pfam" id="PF00085"/>
    </source>
</evidence>
<dbReference type="Pfam" id="PF00085">
    <property type="entry name" value="Thioredoxin"/>
    <property type="match status" value="1"/>
</dbReference>
<dbReference type="AlphaFoldDB" id="A0A165ZIQ5"/>
<accession>A0A165ZIQ5</accession>
<dbReference type="OMA" id="CSVAMDW"/>
<dbReference type="PANTHER" id="PTHR10438">
    <property type="entry name" value="THIOREDOXIN"/>
    <property type="match status" value="1"/>
</dbReference>
<dbReference type="CDD" id="cd02947">
    <property type="entry name" value="TRX_family"/>
    <property type="match status" value="1"/>
</dbReference>
<dbReference type="Gramene" id="KZN00075">
    <property type="protein sequence ID" value="KZN00075"/>
    <property type="gene ID" value="DCAR_008829"/>
</dbReference>
<dbReference type="SUPFAM" id="SSF52833">
    <property type="entry name" value="Thioredoxin-like"/>
    <property type="match status" value="1"/>
</dbReference>
<name>A0A165ZIQ5_DAUCS</name>
<dbReference type="EMBL" id="LNRQ01000003">
    <property type="protein sequence ID" value="KZN00075.1"/>
    <property type="molecule type" value="Genomic_DNA"/>
</dbReference>
<dbReference type="PANTHER" id="PTHR10438:SF425">
    <property type="entry name" value="THIOREDOXIN H1"/>
    <property type="match status" value="1"/>
</dbReference>
<evidence type="ECO:0000313" key="2">
    <source>
        <dbReference type="EMBL" id="KZN00075.1"/>
    </source>
</evidence>
<gene>
    <name evidence="2" type="ORF">DCAR_008829</name>
</gene>